<feature type="compositionally biased region" description="Basic and acidic residues" evidence="1">
    <location>
        <begin position="39"/>
        <end position="67"/>
    </location>
</feature>
<dbReference type="SUPFAM" id="SSF52047">
    <property type="entry name" value="RNI-like"/>
    <property type="match status" value="1"/>
</dbReference>
<feature type="region of interest" description="Disordered" evidence="1">
    <location>
        <begin position="1"/>
        <end position="76"/>
    </location>
</feature>
<feature type="compositionally biased region" description="Basic and acidic residues" evidence="1">
    <location>
        <begin position="18"/>
        <end position="32"/>
    </location>
</feature>
<sequence length="637" mass="71760">MFHSKFDSNIPNESETGDDVREHSKESEKSESEDATGNSDRRKQEMNEERENDKTRDDICDKTEKDSPLSGDNPCRTFFEELDEITKKCKVPVESRQWGYLFSDSEEDEATEELSENEDEYDEMTGDDKETTDSEFYDTDLDDPPPKPSTEESEYGESDFLICRQKYVDACVKFGNVAPQKRILQELEKKNLSVAYRCLSARDIKPLCVALVKNSTLLSLNLSGNLLCEDSGLILGAGLAENKRIQEMNLSWNQLCGKGTVGVLKALEMNTTLTSLDLSWNGLLYDGSVAVSKCLKSCKTLTSLDVSHNNINWNGAYVISKGLAANSTLQVLKIGNNPLTTTGAMDLVMAVSGDDSRVRLLDMIDVAVLGEAELMAVMVMSKRKFQLIHGGVVRTADVLGERKEREITAMERVISYMKSLGLRPLELLRAFDKSAHINVSKREFKNRLKRAGVPLWRYELESLAQTISSRSTDSSMGINYKKLMDEVQHQVLSERNRKIAERVKREKRREYHRRILNVNLPLEVLSETDEEIPRPTTTLSDRSGSVTSHGRTLSRTTSKKSVLSLPKIPKSVSSHPTQPLEIKQIVPTQRPVKTLSMCAPLGCPHKPEKKKLKKKRKKGAAMKRHQEGQSWMSVKII</sequence>
<feature type="compositionally biased region" description="Acidic residues" evidence="1">
    <location>
        <begin position="133"/>
        <end position="143"/>
    </location>
</feature>
<dbReference type="EMBL" id="JH818463">
    <property type="protein sequence ID" value="EKC20803.1"/>
    <property type="molecule type" value="Genomic_DNA"/>
</dbReference>
<feature type="region of interest" description="Disordered" evidence="1">
    <location>
        <begin position="102"/>
        <end position="156"/>
    </location>
</feature>
<dbReference type="PANTHER" id="PTHR24114:SF2">
    <property type="entry name" value="F-BOX DOMAIN-CONTAINING PROTEIN-RELATED"/>
    <property type="match status" value="1"/>
</dbReference>
<feature type="region of interest" description="Disordered" evidence="1">
    <location>
        <begin position="529"/>
        <end position="559"/>
    </location>
</feature>
<feature type="compositionally biased region" description="Acidic residues" evidence="1">
    <location>
        <begin position="104"/>
        <end position="125"/>
    </location>
</feature>
<feature type="compositionally biased region" description="Basic residues" evidence="1">
    <location>
        <begin position="607"/>
        <end position="623"/>
    </location>
</feature>
<evidence type="ECO:0000313" key="2">
    <source>
        <dbReference type="EMBL" id="EKC20803.1"/>
    </source>
</evidence>
<evidence type="ECO:0000256" key="1">
    <source>
        <dbReference type="SAM" id="MobiDB-lite"/>
    </source>
</evidence>
<feature type="compositionally biased region" description="Polar residues" evidence="1">
    <location>
        <begin position="628"/>
        <end position="637"/>
    </location>
</feature>
<reference evidence="2" key="1">
    <citation type="journal article" date="2012" name="Nature">
        <title>The oyster genome reveals stress adaptation and complexity of shell formation.</title>
        <authorList>
            <person name="Zhang G."/>
            <person name="Fang X."/>
            <person name="Guo X."/>
            <person name="Li L."/>
            <person name="Luo R."/>
            <person name="Xu F."/>
            <person name="Yang P."/>
            <person name="Zhang L."/>
            <person name="Wang X."/>
            <person name="Qi H."/>
            <person name="Xiong Z."/>
            <person name="Que H."/>
            <person name="Xie Y."/>
            <person name="Holland P.W."/>
            <person name="Paps J."/>
            <person name="Zhu Y."/>
            <person name="Wu F."/>
            <person name="Chen Y."/>
            <person name="Wang J."/>
            <person name="Peng C."/>
            <person name="Meng J."/>
            <person name="Yang L."/>
            <person name="Liu J."/>
            <person name="Wen B."/>
            <person name="Zhang N."/>
            <person name="Huang Z."/>
            <person name="Zhu Q."/>
            <person name="Feng Y."/>
            <person name="Mount A."/>
            <person name="Hedgecock D."/>
            <person name="Xu Z."/>
            <person name="Liu Y."/>
            <person name="Domazet-Loso T."/>
            <person name="Du Y."/>
            <person name="Sun X."/>
            <person name="Zhang S."/>
            <person name="Liu B."/>
            <person name="Cheng P."/>
            <person name="Jiang X."/>
            <person name="Li J."/>
            <person name="Fan D."/>
            <person name="Wang W."/>
            <person name="Fu W."/>
            <person name="Wang T."/>
            <person name="Wang B."/>
            <person name="Zhang J."/>
            <person name="Peng Z."/>
            <person name="Li Y."/>
            <person name="Li N."/>
            <person name="Wang J."/>
            <person name="Chen M."/>
            <person name="He Y."/>
            <person name="Tan F."/>
            <person name="Song X."/>
            <person name="Zheng Q."/>
            <person name="Huang R."/>
            <person name="Yang H."/>
            <person name="Du X."/>
            <person name="Chen L."/>
            <person name="Yang M."/>
            <person name="Gaffney P.M."/>
            <person name="Wang S."/>
            <person name="Luo L."/>
            <person name="She Z."/>
            <person name="Ming Y."/>
            <person name="Huang W."/>
            <person name="Zhang S."/>
            <person name="Huang B."/>
            <person name="Zhang Y."/>
            <person name="Qu T."/>
            <person name="Ni P."/>
            <person name="Miao G."/>
            <person name="Wang J."/>
            <person name="Wang Q."/>
            <person name="Steinberg C.E."/>
            <person name="Wang H."/>
            <person name="Li N."/>
            <person name="Qian L."/>
            <person name="Zhang G."/>
            <person name="Li Y."/>
            <person name="Yang H."/>
            <person name="Liu X."/>
            <person name="Wang J."/>
            <person name="Yin Y."/>
            <person name="Wang J."/>
        </authorList>
    </citation>
    <scope>NUCLEOTIDE SEQUENCE [LARGE SCALE GENOMIC DNA]</scope>
    <source>
        <strain evidence="2">05x7-T-G4-1.051#20</strain>
    </source>
</reference>
<dbReference type="Pfam" id="PF13516">
    <property type="entry name" value="LRR_6"/>
    <property type="match status" value="3"/>
</dbReference>
<gene>
    <name evidence="2" type="ORF">CGI_10005324</name>
</gene>
<dbReference type="InterPro" id="IPR032675">
    <property type="entry name" value="LRR_dom_sf"/>
</dbReference>
<protein>
    <submittedName>
        <fullName evidence="2">Uncharacterized protein</fullName>
    </submittedName>
</protein>
<dbReference type="SMART" id="SM00368">
    <property type="entry name" value="LRR_RI"/>
    <property type="match status" value="5"/>
</dbReference>
<dbReference type="InterPro" id="IPR052394">
    <property type="entry name" value="LRR-containing"/>
</dbReference>
<dbReference type="PANTHER" id="PTHR24114">
    <property type="entry name" value="LEUCINE RICH REPEAT FAMILY PROTEIN"/>
    <property type="match status" value="1"/>
</dbReference>
<accession>K1PGQ8</accession>
<feature type="compositionally biased region" description="Polar residues" evidence="1">
    <location>
        <begin position="535"/>
        <end position="559"/>
    </location>
</feature>
<dbReference type="InParanoid" id="K1PGQ8"/>
<organism evidence="2">
    <name type="scientific">Magallana gigas</name>
    <name type="common">Pacific oyster</name>
    <name type="synonym">Crassostrea gigas</name>
    <dbReference type="NCBI Taxonomy" id="29159"/>
    <lineage>
        <taxon>Eukaryota</taxon>
        <taxon>Metazoa</taxon>
        <taxon>Spiralia</taxon>
        <taxon>Lophotrochozoa</taxon>
        <taxon>Mollusca</taxon>
        <taxon>Bivalvia</taxon>
        <taxon>Autobranchia</taxon>
        <taxon>Pteriomorphia</taxon>
        <taxon>Ostreida</taxon>
        <taxon>Ostreoidea</taxon>
        <taxon>Ostreidae</taxon>
        <taxon>Magallana</taxon>
    </lineage>
</organism>
<dbReference type="HOGENOM" id="CLU_429757_0_0_1"/>
<dbReference type="AlphaFoldDB" id="K1PGQ8"/>
<feature type="region of interest" description="Disordered" evidence="1">
    <location>
        <begin position="602"/>
        <end position="637"/>
    </location>
</feature>
<dbReference type="Gene3D" id="3.80.10.10">
    <property type="entry name" value="Ribonuclease Inhibitor"/>
    <property type="match status" value="2"/>
</dbReference>
<dbReference type="InterPro" id="IPR001611">
    <property type="entry name" value="Leu-rich_rpt"/>
</dbReference>
<proteinExistence type="predicted"/>
<name>K1PGQ8_MAGGI</name>